<dbReference type="InterPro" id="IPR036390">
    <property type="entry name" value="WH_DNA-bd_sf"/>
</dbReference>
<evidence type="ECO:0000259" key="1">
    <source>
        <dbReference type="Pfam" id="PF09860"/>
    </source>
</evidence>
<protein>
    <recommendedName>
        <fullName evidence="1">DUF2087 domain-containing protein</fullName>
    </recommendedName>
</protein>
<proteinExistence type="predicted"/>
<dbReference type="Proteomes" id="UP000199406">
    <property type="component" value="Unassembled WGS sequence"/>
</dbReference>
<accession>A0A1G7KT97</accession>
<feature type="domain" description="DUF2087" evidence="1">
    <location>
        <begin position="112"/>
        <end position="178"/>
    </location>
</feature>
<sequence length="185" mass="19942">MPRYRRNVDAATIAGLLADPARLKVVAALALGAGTIEEVSEASGLSLKEVALAARRLGRAGLVSRDRHALALRAELFGAAARAAAEAAPPPEPLSEDPAQDAVLSAFVRDGRLTSIPAHRSKRLVVLDHLVRVFEPGVRYPEREVNVLLAVWHPDVAALRRYLVDEGLLTREAGVYWRSGGYVEV</sequence>
<organism evidence="2 3">
    <name type="scientific">Blastococcus aurantiacus</name>
    <dbReference type="NCBI Taxonomy" id="1550231"/>
    <lineage>
        <taxon>Bacteria</taxon>
        <taxon>Bacillati</taxon>
        <taxon>Actinomycetota</taxon>
        <taxon>Actinomycetes</taxon>
        <taxon>Geodermatophilales</taxon>
        <taxon>Geodermatophilaceae</taxon>
        <taxon>Blastococcus</taxon>
    </lineage>
</organism>
<dbReference type="SUPFAM" id="SSF46785">
    <property type="entry name" value="Winged helix' DNA-binding domain"/>
    <property type="match status" value="1"/>
</dbReference>
<dbReference type="Gene3D" id="1.10.10.10">
    <property type="entry name" value="Winged helix-like DNA-binding domain superfamily/Winged helix DNA-binding domain"/>
    <property type="match status" value="1"/>
</dbReference>
<dbReference type="InterPro" id="IPR036388">
    <property type="entry name" value="WH-like_DNA-bd_sf"/>
</dbReference>
<gene>
    <name evidence="2" type="ORF">SAMN05660662_2059</name>
</gene>
<evidence type="ECO:0000313" key="3">
    <source>
        <dbReference type="Proteomes" id="UP000199406"/>
    </source>
</evidence>
<reference evidence="3" key="1">
    <citation type="submission" date="2016-10" db="EMBL/GenBank/DDBJ databases">
        <authorList>
            <person name="Varghese N."/>
            <person name="Submissions S."/>
        </authorList>
    </citation>
    <scope>NUCLEOTIDE SEQUENCE [LARGE SCALE GENOMIC DNA]</scope>
    <source>
        <strain evidence="3">DSM 44268</strain>
    </source>
</reference>
<dbReference type="STRING" id="1550231.SAMN05660662_2059"/>
<name>A0A1G7KT97_9ACTN</name>
<dbReference type="InterPro" id="IPR018656">
    <property type="entry name" value="DUF2087"/>
</dbReference>
<evidence type="ECO:0000313" key="2">
    <source>
        <dbReference type="EMBL" id="SDF40415.1"/>
    </source>
</evidence>
<dbReference type="AlphaFoldDB" id="A0A1G7KT97"/>
<dbReference type="Pfam" id="PF09860">
    <property type="entry name" value="DUF2087"/>
    <property type="match status" value="1"/>
</dbReference>
<keyword evidence="3" id="KW-1185">Reference proteome</keyword>
<dbReference type="EMBL" id="FNBT01000003">
    <property type="protein sequence ID" value="SDF40415.1"/>
    <property type="molecule type" value="Genomic_DNA"/>
</dbReference>